<dbReference type="AlphaFoldDB" id="A0A1H0S560"/>
<proteinExistence type="predicted"/>
<dbReference type="OrthoDB" id="5417360at2"/>
<keyword evidence="3" id="KW-1185">Reference proteome</keyword>
<dbReference type="Proteomes" id="UP000199073">
    <property type="component" value="Unassembled WGS sequence"/>
</dbReference>
<feature type="domain" description="Transposase zinc-ribbon" evidence="1">
    <location>
        <begin position="15"/>
        <end position="58"/>
    </location>
</feature>
<dbReference type="Pfam" id="PF12760">
    <property type="entry name" value="Zn_ribbon_IS1595"/>
    <property type="match status" value="1"/>
</dbReference>
<accession>A0A1H0S560</accession>
<evidence type="ECO:0000313" key="3">
    <source>
        <dbReference type="Proteomes" id="UP000199073"/>
    </source>
</evidence>
<reference evidence="2 3" key="1">
    <citation type="submission" date="2016-10" db="EMBL/GenBank/DDBJ databases">
        <authorList>
            <person name="de Groot N.N."/>
        </authorList>
    </citation>
    <scope>NUCLEOTIDE SEQUENCE [LARGE SCALE GENOMIC DNA]</scope>
    <source>
        <strain evidence="2 3">DSM 12130</strain>
    </source>
</reference>
<sequence>MKKYQGFTTGKPFSSEQACVAYLFRKRWPWGFRCPFCGIMQRQTAPAYVVVCRYCRKQTSITANTLMHGSKKNLVAWIRVARQFCSTPQGLSARELQRLMALSCYQTAWNWLQKIRRAAAFAESAPCHGTVLFTVHQLPASICVGPDAVYIGLAMELDRGNERRIRQTRLNSGSMDEVARAIGVLVEKNATLVTTTPGLLSANIAPAGENWRQPTQDQLEKSDLLFDRTVAWLKTVYRGTISLRHLQGYLDEFCFRCNTSSWSDDLAVLDHLLTGLISQSVTAANHPTATAREVSHD</sequence>
<dbReference type="InterPro" id="IPR024442">
    <property type="entry name" value="Transposase_Zn_ribbon"/>
</dbReference>
<organism evidence="2 3">
    <name type="scientific">Desulforhopalus singaporensis</name>
    <dbReference type="NCBI Taxonomy" id="91360"/>
    <lineage>
        <taxon>Bacteria</taxon>
        <taxon>Pseudomonadati</taxon>
        <taxon>Thermodesulfobacteriota</taxon>
        <taxon>Desulfobulbia</taxon>
        <taxon>Desulfobulbales</taxon>
        <taxon>Desulfocapsaceae</taxon>
        <taxon>Desulforhopalus</taxon>
    </lineage>
</organism>
<gene>
    <name evidence="2" type="ORF">SAMN05660330_02538</name>
</gene>
<protein>
    <submittedName>
        <fullName evidence="2">Transposase zinc-ribbon domain-containing protein</fullName>
    </submittedName>
</protein>
<dbReference type="STRING" id="91360.SAMN05660330_02538"/>
<dbReference type="RefSeq" id="WP_092223382.1">
    <property type="nucleotide sequence ID" value="NZ_FNJI01000017.1"/>
</dbReference>
<name>A0A1H0S560_9BACT</name>
<dbReference type="EMBL" id="FNJI01000017">
    <property type="protein sequence ID" value="SDP36777.1"/>
    <property type="molecule type" value="Genomic_DNA"/>
</dbReference>
<evidence type="ECO:0000313" key="2">
    <source>
        <dbReference type="EMBL" id="SDP36777.1"/>
    </source>
</evidence>
<evidence type="ECO:0000259" key="1">
    <source>
        <dbReference type="Pfam" id="PF12760"/>
    </source>
</evidence>